<sequence length="102" mass="11199">MGVQDLPEEQPQPSAEREKAVSFRARRLWGEVGACGGGLELARSGKSVLKVSLLGSRGRRPRRRPDARLSGARRHPRNAPALRLSQVSGSTRQISEKARRCS</sequence>
<feature type="compositionally biased region" description="Basic residues" evidence="1">
    <location>
        <begin position="57"/>
        <end position="77"/>
    </location>
</feature>
<dbReference type="EMBL" id="BAAAZX010000048">
    <property type="protein sequence ID" value="GAA4030075.1"/>
    <property type="molecule type" value="Genomic_DNA"/>
</dbReference>
<name>A0ABP7TRU7_9ACTN</name>
<proteinExistence type="predicted"/>
<organism evidence="2 3">
    <name type="scientific">Streptomyces plumbiresistens</name>
    <dbReference type="NCBI Taxonomy" id="511811"/>
    <lineage>
        <taxon>Bacteria</taxon>
        <taxon>Bacillati</taxon>
        <taxon>Actinomycetota</taxon>
        <taxon>Actinomycetes</taxon>
        <taxon>Kitasatosporales</taxon>
        <taxon>Streptomycetaceae</taxon>
        <taxon>Streptomyces</taxon>
    </lineage>
</organism>
<feature type="region of interest" description="Disordered" evidence="1">
    <location>
        <begin position="52"/>
        <end position="102"/>
    </location>
</feature>
<accession>A0ABP7TRU7</accession>
<keyword evidence="3" id="KW-1185">Reference proteome</keyword>
<dbReference type="Proteomes" id="UP001500456">
    <property type="component" value="Unassembled WGS sequence"/>
</dbReference>
<evidence type="ECO:0000256" key="1">
    <source>
        <dbReference type="SAM" id="MobiDB-lite"/>
    </source>
</evidence>
<protein>
    <submittedName>
        <fullName evidence="2">Uncharacterized protein</fullName>
    </submittedName>
</protein>
<gene>
    <name evidence="2" type="ORF">GCM10022232_89990</name>
</gene>
<comment type="caution">
    <text evidence="2">The sequence shown here is derived from an EMBL/GenBank/DDBJ whole genome shotgun (WGS) entry which is preliminary data.</text>
</comment>
<reference evidence="3" key="1">
    <citation type="journal article" date="2019" name="Int. J. Syst. Evol. Microbiol.">
        <title>The Global Catalogue of Microorganisms (GCM) 10K type strain sequencing project: providing services to taxonomists for standard genome sequencing and annotation.</title>
        <authorList>
            <consortium name="The Broad Institute Genomics Platform"/>
            <consortium name="The Broad Institute Genome Sequencing Center for Infectious Disease"/>
            <person name="Wu L."/>
            <person name="Ma J."/>
        </authorList>
    </citation>
    <scope>NUCLEOTIDE SEQUENCE [LARGE SCALE GENOMIC DNA]</scope>
    <source>
        <strain evidence="3">JCM 16924</strain>
    </source>
</reference>
<evidence type="ECO:0000313" key="2">
    <source>
        <dbReference type="EMBL" id="GAA4030075.1"/>
    </source>
</evidence>
<evidence type="ECO:0000313" key="3">
    <source>
        <dbReference type="Proteomes" id="UP001500456"/>
    </source>
</evidence>